<dbReference type="Pfam" id="PF25919">
    <property type="entry name" value="BSH_CusB"/>
    <property type="match status" value="1"/>
</dbReference>
<evidence type="ECO:0000259" key="10">
    <source>
        <dbReference type="Pfam" id="PF25954"/>
    </source>
</evidence>
<evidence type="ECO:0000313" key="14">
    <source>
        <dbReference type="Proteomes" id="UP000054691"/>
    </source>
</evidence>
<dbReference type="Pfam" id="PF25967">
    <property type="entry name" value="RND-MFP_C"/>
    <property type="match status" value="1"/>
</dbReference>
<dbReference type="FunFam" id="2.40.30.170:FF:000010">
    <property type="entry name" value="Efflux RND transporter periplasmic adaptor subunit"/>
    <property type="match status" value="1"/>
</dbReference>
<dbReference type="GO" id="GO:0022857">
    <property type="term" value="F:transmembrane transporter activity"/>
    <property type="evidence" value="ECO:0007669"/>
    <property type="project" value="InterPro"/>
</dbReference>
<dbReference type="Proteomes" id="UP000054691">
    <property type="component" value="Unassembled WGS sequence"/>
</dbReference>
<dbReference type="OrthoDB" id="9806939at2"/>
<dbReference type="EMBL" id="UGOB01000001">
    <property type="protein sequence ID" value="STX43323.1"/>
    <property type="molecule type" value="Genomic_DNA"/>
</dbReference>
<feature type="domain" description="CusB-like three alpha-helical bundle" evidence="8">
    <location>
        <begin position="158"/>
        <end position="203"/>
    </location>
</feature>
<feature type="compositionally biased region" description="Basic and acidic residues" evidence="6">
    <location>
        <begin position="394"/>
        <end position="408"/>
    </location>
</feature>
<feature type="domain" description="CusB-like barrel-sandwich hybrid" evidence="9">
    <location>
        <begin position="122"/>
        <end position="236"/>
    </location>
</feature>
<dbReference type="InterPro" id="IPR058790">
    <property type="entry name" value="BSH_CusB"/>
</dbReference>
<dbReference type="Pfam" id="PF19335">
    <property type="entry name" value="HMBD"/>
    <property type="match status" value="1"/>
</dbReference>
<dbReference type="GO" id="GO:0060003">
    <property type="term" value="P:copper ion export"/>
    <property type="evidence" value="ECO:0007669"/>
    <property type="project" value="TreeGrafter"/>
</dbReference>
<feature type="domain" description="Multidrug resistance protein MdtA-like C-terminal permuted SH3" evidence="11">
    <location>
        <begin position="323"/>
        <end position="381"/>
    </location>
</feature>
<dbReference type="Pfam" id="PF25869">
    <property type="entry name" value="3HB_CusB"/>
    <property type="match status" value="1"/>
</dbReference>
<dbReference type="GO" id="GO:0046686">
    <property type="term" value="P:response to cadmium ion"/>
    <property type="evidence" value="ECO:0007669"/>
    <property type="project" value="UniProtKB-KW"/>
</dbReference>
<evidence type="ECO:0000313" key="13">
    <source>
        <dbReference type="EMBL" id="STX43323.1"/>
    </source>
</evidence>
<evidence type="ECO:0000259" key="7">
    <source>
        <dbReference type="Pfam" id="PF19335"/>
    </source>
</evidence>
<evidence type="ECO:0000256" key="3">
    <source>
        <dbReference type="ARBA" id="ARBA00022833"/>
    </source>
</evidence>
<dbReference type="InterPro" id="IPR045800">
    <property type="entry name" value="HMBD"/>
</dbReference>
<evidence type="ECO:0000259" key="9">
    <source>
        <dbReference type="Pfam" id="PF25919"/>
    </source>
</evidence>
<dbReference type="InterPro" id="IPR006143">
    <property type="entry name" value="RND_pump_MFP"/>
</dbReference>
<dbReference type="GO" id="GO:0015679">
    <property type="term" value="P:plasma membrane copper ion transport"/>
    <property type="evidence" value="ECO:0007669"/>
    <property type="project" value="TreeGrafter"/>
</dbReference>
<dbReference type="InterPro" id="IPR058792">
    <property type="entry name" value="Beta-barrel_RND_2"/>
</dbReference>
<evidence type="ECO:0000256" key="5">
    <source>
        <dbReference type="ARBA" id="ARBA00058766"/>
    </source>
</evidence>
<keyword evidence="4" id="KW-0105">Cadmium resistance</keyword>
<evidence type="ECO:0000313" key="12">
    <source>
        <dbReference type="EMBL" id="KTD06282.1"/>
    </source>
</evidence>
<evidence type="ECO:0000259" key="8">
    <source>
        <dbReference type="Pfam" id="PF25869"/>
    </source>
</evidence>
<dbReference type="InterPro" id="IPR058627">
    <property type="entry name" value="MdtA-like_C"/>
</dbReference>
<evidence type="ECO:0000256" key="4">
    <source>
        <dbReference type="ARBA" id="ARBA00043263"/>
    </source>
</evidence>
<gene>
    <name evidence="13" type="primary">cusB</name>
    <name evidence="12" type="ORF">Lgra_3059</name>
    <name evidence="13" type="ORF">NCTC12388_01022</name>
</gene>
<feature type="compositionally biased region" description="Polar residues" evidence="6">
    <location>
        <begin position="411"/>
        <end position="422"/>
    </location>
</feature>
<evidence type="ECO:0000256" key="2">
    <source>
        <dbReference type="ARBA" id="ARBA00022448"/>
    </source>
</evidence>
<dbReference type="Gene3D" id="2.40.420.20">
    <property type="match status" value="1"/>
</dbReference>
<feature type="domain" description="CusB-like beta-barrel" evidence="10">
    <location>
        <begin position="242"/>
        <end position="316"/>
    </location>
</feature>
<name>A0A378J6C1_9GAMM</name>
<reference evidence="12 14" key="1">
    <citation type="submission" date="2015-11" db="EMBL/GenBank/DDBJ databases">
        <title>Genomic analysis of 38 Legionella species identifies large and diverse effector repertoires.</title>
        <authorList>
            <person name="Burstein D."/>
            <person name="Amaro F."/>
            <person name="Zusman T."/>
            <person name="Lifshitz Z."/>
            <person name="Cohen O."/>
            <person name="Gilbert J.A."/>
            <person name="Pupko T."/>
            <person name="Shuman H.A."/>
            <person name="Segal G."/>
        </authorList>
    </citation>
    <scope>NUCLEOTIDE SEQUENCE [LARGE SCALE GENOMIC DNA]</scope>
    <source>
        <strain evidence="12 14">Lyon 8420412</strain>
    </source>
</reference>
<protein>
    <submittedName>
        <fullName evidence="13">Copper/silver efflux system, membrane fusion protein</fullName>
    </submittedName>
</protein>
<accession>A0A378J6C1</accession>
<dbReference type="Gene3D" id="6.10.140.730">
    <property type="match status" value="1"/>
</dbReference>
<dbReference type="InterPro" id="IPR051909">
    <property type="entry name" value="MFP_Cation_Efflux"/>
</dbReference>
<dbReference type="AlphaFoldDB" id="A0A378J6C1"/>
<dbReference type="PANTHER" id="PTHR30097">
    <property type="entry name" value="CATION EFFLUX SYSTEM PROTEIN CUSB"/>
    <property type="match status" value="1"/>
</dbReference>
<feature type="region of interest" description="Disordered" evidence="6">
    <location>
        <begin position="394"/>
        <end position="422"/>
    </location>
</feature>
<dbReference type="InterPro" id="IPR058791">
    <property type="entry name" value="3HB_CusB"/>
</dbReference>
<dbReference type="Gene3D" id="2.40.30.170">
    <property type="match status" value="1"/>
</dbReference>
<dbReference type="SUPFAM" id="SSF111369">
    <property type="entry name" value="HlyD-like secretion proteins"/>
    <property type="match status" value="1"/>
</dbReference>
<evidence type="ECO:0000313" key="15">
    <source>
        <dbReference type="Proteomes" id="UP000254476"/>
    </source>
</evidence>
<dbReference type="Proteomes" id="UP000254476">
    <property type="component" value="Unassembled WGS sequence"/>
</dbReference>
<dbReference type="STRING" id="45066.Lgra_3059"/>
<dbReference type="FunFam" id="2.40.420.20:FF:000006">
    <property type="entry name" value="RND family efflux transporter MFP subunit"/>
    <property type="match status" value="1"/>
</dbReference>
<dbReference type="EMBL" id="LNYE01000029">
    <property type="protein sequence ID" value="KTD06282.1"/>
    <property type="molecule type" value="Genomic_DNA"/>
</dbReference>
<comment type="function">
    <text evidence="5">CzcA and CzcB together would act in zinc efflux nearly as effectively as the complete czc efflux system (CzcABC). The CzcB protein is thought to funnel zinc cations to the CzcA transport protein.</text>
</comment>
<feature type="domain" description="Heavy metal binding" evidence="7">
    <location>
        <begin position="42"/>
        <end position="68"/>
    </location>
</feature>
<dbReference type="PANTHER" id="PTHR30097:SF15">
    <property type="entry name" value="CATION EFFLUX SYSTEM PROTEIN CUSB"/>
    <property type="match status" value="1"/>
</dbReference>
<dbReference type="Pfam" id="PF25954">
    <property type="entry name" value="Beta-barrel_RND_2"/>
    <property type="match status" value="1"/>
</dbReference>
<dbReference type="GO" id="GO:0046914">
    <property type="term" value="F:transition metal ion binding"/>
    <property type="evidence" value="ECO:0007669"/>
    <property type="project" value="TreeGrafter"/>
</dbReference>
<organism evidence="13 15">
    <name type="scientific">Legionella gratiana</name>
    <dbReference type="NCBI Taxonomy" id="45066"/>
    <lineage>
        <taxon>Bacteria</taxon>
        <taxon>Pseudomonadati</taxon>
        <taxon>Pseudomonadota</taxon>
        <taxon>Gammaproteobacteria</taxon>
        <taxon>Legionellales</taxon>
        <taxon>Legionellaceae</taxon>
        <taxon>Legionella</taxon>
    </lineage>
</organism>
<proteinExistence type="inferred from homology"/>
<sequence length="422" mass="47097">MNKKLVLIIVISIILGVFLGRWTTNIITGKASQEATNKKPLYWIDPMEPMIHYPGPGKSRMGMELVPVYPDDNQEKGEKATVQISPSVVNNLGVRTVPVIQTTLARHIDTVGFVEPNENQISHIHTYADGWVKNLVVKAVGDSVKKGQLLLQYYSPQLVTAQEEYLIALEGNNQSLITASYKRLQALHISEQQIEDIKKNHQSNQLVAVYAPQDGIVAALNIREGMRVTPDVEIMSLVDLANVWMIAQIFEEQANWVKIGDQAEARISAFPQKQWKGRVEYIYPRLEPMTRTVKVRFRFDNPDNQLKPNMYASISILVNPKSNVLSIPLEALIRSPQGDRVIVALGKGRFQVRQVKAGMESGDRVEILSGLKVGENVVVSGQFLLDSESNLKAGLERLETPEENEKAKSSGMKSTNPKGQKP</sequence>
<reference evidence="13 15" key="2">
    <citation type="submission" date="2018-06" db="EMBL/GenBank/DDBJ databases">
        <authorList>
            <consortium name="Pathogen Informatics"/>
            <person name="Doyle S."/>
        </authorList>
    </citation>
    <scope>NUCLEOTIDE SEQUENCE [LARGE SCALE GENOMIC DNA]</scope>
    <source>
        <strain evidence="13 15">NCTC12388</strain>
    </source>
</reference>
<dbReference type="NCBIfam" id="TIGR01730">
    <property type="entry name" value="RND_mfp"/>
    <property type="match status" value="1"/>
</dbReference>
<evidence type="ECO:0000256" key="1">
    <source>
        <dbReference type="ARBA" id="ARBA00009477"/>
    </source>
</evidence>
<keyword evidence="2" id="KW-0813">Transport</keyword>
<dbReference type="GO" id="GO:0016020">
    <property type="term" value="C:membrane"/>
    <property type="evidence" value="ECO:0007669"/>
    <property type="project" value="InterPro"/>
</dbReference>
<keyword evidence="3" id="KW-0862">Zinc</keyword>
<keyword evidence="14" id="KW-1185">Reference proteome</keyword>
<evidence type="ECO:0000256" key="6">
    <source>
        <dbReference type="SAM" id="MobiDB-lite"/>
    </source>
</evidence>
<comment type="similarity">
    <text evidence="1">Belongs to the membrane fusion protein (MFP) (TC 8.A.1) family.</text>
</comment>
<dbReference type="GO" id="GO:0030288">
    <property type="term" value="C:outer membrane-bounded periplasmic space"/>
    <property type="evidence" value="ECO:0007669"/>
    <property type="project" value="TreeGrafter"/>
</dbReference>
<evidence type="ECO:0000259" key="11">
    <source>
        <dbReference type="Pfam" id="PF25967"/>
    </source>
</evidence>
<dbReference type="RefSeq" id="WP_013101333.1">
    <property type="nucleotide sequence ID" value="NZ_CAAAHW010000001.1"/>
</dbReference>